<dbReference type="PANTHER" id="PTHR47396">
    <property type="entry name" value="TYPE I RESTRICTION ENZYME ECOKI R PROTEIN"/>
    <property type="match status" value="1"/>
</dbReference>
<feature type="domain" description="Helicase ATP-binding" evidence="1">
    <location>
        <begin position="179"/>
        <end position="369"/>
    </location>
</feature>
<dbReference type="Gene3D" id="3.40.50.300">
    <property type="entry name" value="P-loop containing nucleotide triphosphate hydrolases"/>
    <property type="match status" value="2"/>
</dbReference>
<dbReference type="CDD" id="cd18032">
    <property type="entry name" value="DEXHc_RE_I_III_res"/>
    <property type="match status" value="1"/>
</dbReference>
<name>A0ABY2D6Q9_9GAMM</name>
<dbReference type="InterPro" id="IPR050742">
    <property type="entry name" value="Helicase_Restrict-Modif_Enz"/>
</dbReference>
<dbReference type="EMBL" id="SLTR01000012">
    <property type="protein sequence ID" value="TDB02249.1"/>
    <property type="molecule type" value="Genomic_DNA"/>
</dbReference>
<dbReference type="Pfam" id="PF08463">
    <property type="entry name" value="EcoEI_R_C"/>
    <property type="match status" value="1"/>
</dbReference>
<organism evidence="2 3">
    <name type="scientific">Halomonas marinisediminis</name>
    <dbReference type="NCBI Taxonomy" id="2546095"/>
    <lineage>
        <taxon>Bacteria</taxon>
        <taxon>Pseudomonadati</taxon>
        <taxon>Pseudomonadota</taxon>
        <taxon>Gammaproteobacteria</taxon>
        <taxon>Oceanospirillales</taxon>
        <taxon>Halomonadaceae</taxon>
        <taxon>Halomonas</taxon>
    </lineage>
</organism>
<dbReference type="Proteomes" id="UP000294823">
    <property type="component" value="Unassembled WGS sequence"/>
</dbReference>
<comment type="caution">
    <text evidence="2">The sequence shown here is derived from an EMBL/GenBank/DDBJ whole genome shotgun (WGS) entry which is preliminary data.</text>
</comment>
<protein>
    <submittedName>
        <fullName evidence="2">DEAD/DEAH box helicase</fullName>
    </submittedName>
</protein>
<dbReference type="PROSITE" id="PS51192">
    <property type="entry name" value="HELICASE_ATP_BIND_1"/>
    <property type="match status" value="1"/>
</dbReference>
<dbReference type="SMART" id="SM00487">
    <property type="entry name" value="DEXDc"/>
    <property type="match status" value="1"/>
</dbReference>
<evidence type="ECO:0000313" key="2">
    <source>
        <dbReference type="EMBL" id="TDB02249.1"/>
    </source>
</evidence>
<reference evidence="2 3" key="1">
    <citation type="submission" date="2019-03" db="EMBL/GenBank/DDBJ databases">
        <title>Halomonas marinisediminis sp. nov., a moderately halophilic bacterium isolated from the Bohai Gulf.</title>
        <authorList>
            <person name="Ji X."/>
        </authorList>
    </citation>
    <scope>NUCLEOTIDE SEQUENCE [LARGE SCALE GENOMIC DNA]</scope>
    <source>
        <strain evidence="2 3">204</strain>
    </source>
</reference>
<dbReference type="RefSeq" id="WP_132043503.1">
    <property type="nucleotide sequence ID" value="NZ_SLTR01000012.1"/>
</dbReference>
<keyword evidence="2" id="KW-0547">Nucleotide-binding</keyword>
<evidence type="ECO:0000313" key="3">
    <source>
        <dbReference type="Proteomes" id="UP000294823"/>
    </source>
</evidence>
<proteinExistence type="predicted"/>
<dbReference type="Pfam" id="PF04851">
    <property type="entry name" value="ResIII"/>
    <property type="match status" value="1"/>
</dbReference>
<sequence>MATEAGGLGPEQQARRRIDRQLEASGWTVQTMHELAPNVACGVVVREFPTDTGPMDYLLMVNGQAVGVIEAKREEAAERLNVVEDQSSRYANSALKHLGQVALYFVFESTGTITWFTDLRDPVPRARELFQFPRPETLARQLAEAQTLRARLQALPASAPLGPTGLRDCQFQAISRLEASLAEGRPRALVQMATGAGKTFTAITSIYRLLKFGGVRRVLFLVDTRNLGEQAEGEFAQYLPQDDNRKFTELYTVSRLTSSHVPADAELIICTIQRLYSILKGEPLDEVDEESPPEGLEALRREPLPVVYNAKIPPEFFDAMVIDECHRSIYNLWRQVLEYFDSFLVGLTATPDSRTYAFFQQNVVSEYTLEQSVVDGVNVDHRVWRIDTEVTRQGSRIEAEELIEKRERLTRRRRWQQLDEPLDYQGTQLDRSVVNPSQIRTVLQAFRDGLPQMFPERVDREGRVEVPKTLIFAKTDSHADDIIRIAREVFAERNDFCKKITYRIDEDPRSVLASFRNDYLPRIAVTVDMIATGTDVKPLECLLFMRDVKSRNYYMQMVGRGTRSLDADGLRAVSPTAKGPKEGFVLVDAVGVKDSEKRETGALEKAPTVSTRDLMTGVTLGVRDEETLSSLSGRLARLAKRLDAEQHAQVREQTGGVGLNELASRLLGVDDPDAIEVEARQRFGLAEQETVTSEQRDQVREARAATACAPINGPLTTLLEELRQRSEQVVDDVNLDELTHSGWEGELETHRAALRRDFAAWLEAHRDDLTALTIYYAQPQRRAELTQAMIKELLTTLRREQPGLAPARVWEAYAALDDVTVKQPRSELAQIVALVRRVCGWDETLTPYAETVRRNFKRWIFDRHAGNRTKFTPEQQAWLEMIRDHVAASFHIELEDFDYAPFDGEGGIGAMVELFGEELDPLLNEINDALAA</sequence>
<dbReference type="GO" id="GO:0004386">
    <property type="term" value="F:helicase activity"/>
    <property type="evidence" value="ECO:0007669"/>
    <property type="project" value="UniProtKB-KW"/>
</dbReference>
<dbReference type="InterPro" id="IPR014001">
    <property type="entry name" value="Helicase_ATP-bd"/>
</dbReference>
<dbReference type="Gene3D" id="3.90.1570.30">
    <property type="match status" value="1"/>
</dbReference>
<gene>
    <name evidence="2" type="ORF">E0702_10315</name>
</gene>
<accession>A0ABY2D6Q9</accession>
<dbReference type="InterPro" id="IPR027417">
    <property type="entry name" value="P-loop_NTPase"/>
</dbReference>
<keyword evidence="2" id="KW-0067">ATP-binding</keyword>
<dbReference type="SUPFAM" id="SSF52540">
    <property type="entry name" value="P-loop containing nucleoside triphosphate hydrolases"/>
    <property type="match status" value="2"/>
</dbReference>
<keyword evidence="3" id="KW-1185">Reference proteome</keyword>
<keyword evidence="2" id="KW-0347">Helicase</keyword>
<dbReference type="PANTHER" id="PTHR47396:SF1">
    <property type="entry name" value="ATP-DEPENDENT HELICASE IRC3-RELATED"/>
    <property type="match status" value="1"/>
</dbReference>
<dbReference type="CDD" id="cd18799">
    <property type="entry name" value="SF2_C_EcoAI-like"/>
    <property type="match status" value="1"/>
</dbReference>
<dbReference type="InterPro" id="IPR006935">
    <property type="entry name" value="Helicase/UvrB_N"/>
</dbReference>
<keyword evidence="2" id="KW-0378">Hydrolase</keyword>
<dbReference type="InterPro" id="IPR013670">
    <property type="entry name" value="EcoEI_R_C_dom"/>
</dbReference>
<evidence type="ECO:0000259" key="1">
    <source>
        <dbReference type="PROSITE" id="PS51192"/>
    </source>
</evidence>